<protein>
    <submittedName>
        <fullName evidence="1">Uncharacterized protein</fullName>
    </submittedName>
</protein>
<organism evidence="1">
    <name type="scientific">Arundo donax</name>
    <name type="common">Giant reed</name>
    <name type="synonym">Donax arundinaceus</name>
    <dbReference type="NCBI Taxonomy" id="35708"/>
    <lineage>
        <taxon>Eukaryota</taxon>
        <taxon>Viridiplantae</taxon>
        <taxon>Streptophyta</taxon>
        <taxon>Embryophyta</taxon>
        <taxon>Tracheophyta</taxon>
        <taxon>Spermatophyta</taxon>
        <taxon>Magnoliopsida</taxon>
        <taxon>Liliopsida</taxon>
        <taxon>Poales</taxon>
        <taxon>Poaceae</taxon>
        <taxon>PACMAD clade</taxon>
        <taxon>Arundinoideae</taxon>
        <taxon>Arundineae</taxon>
        <taxon>Arundo</taxon>
    </lineage>
</organism>
<evidence type="ECO:0000313" key="1">
    <source>
        <dbReference type="EMBL" id="JAE03937.1"/>
    </source>
</evidence>
<accession>A0A0A9EV20</accession>
<proteinExistence type="predicted"/>
<dbReference type="AlphaFoldDB" id="A0A0A9EV20"/>
<name>A0A0A9EV20_ARUDO</name>
<reference evidence="1" key="1">
    <citation type="submission" date="2014-09" db="EMBL/GenBank/DDBJ databases">
        <authorList>
            <person name="Magalhaes I.L.F."/>
            <person name="Oliveira U."/>
            <person name="Santos F.R."/>
            <person name="Vidigal T.H.D.A."/>
            <person name="Brescovit A.D."/>
            <person name="Santos A.J."/>
        </authorList>
    </citation>
    <scope>NUCLEOTIDE SEQUENCE</scope>
    <source>
        <tissue evidence="1">Shoot tissue taken approximately 20 cm above the soil surface</tissue>
    </source>
</reference>
<sequence>MAGPVAHGFPKDQKAGLEGAGCAAKGKDKHQIDVLPSCGAGAGPECFSHGY</sequence>
<dbReference type="EMBL" id="GBRH01193959">
    <property type="protein sequence ID" value="JAE03937.1"/>
    <property type="molecule type" value="Transcribed_RNA"/>
</dbReference>
<reference evidence="1" key="2">
    <citation type="journal article" date="2015" name="Data Brief">
        <title>Shoot transcriptome of the giant reed, Arundo donax.</title>
        <authorList>
            <person name="Barrero R.A."/>
            <person name="Guerrero F.D."/>
            <person name="Moolhuijzen P."/>
            <person name="Goolsby J.A."/>
            <person name="Tidwell J."/>
            <person name="Bellgard S.E."/>
            <person name="Bellgard M.I."/>
        </authorList>
    </citation>
    <scope>NUCLEOTIDE SEQUENCE</scope>
    <source>
        <tissue evidence="1">Shoot tissue taken approximately 20 cm above the soil surface</tissue>
    </source>
</reference>